<name>A0A4Y2TEV9_ARAVE</name>
<accession>A0A4Y2TEV9</accession>
<evidence type="ECO:0000313" key="2">
    <source>
        <dbReference type="Proteomes" id="UP000499080"/>
    </source>
</evidence>
<keyword evidence="2" id="KW-1185">Reference proteome</keyword>
<protein>
    <submittedName>
        <fullName evidence="1">Uncharacterized protein</fullName>
    </submittedName>
</protein>
<organism evidence="1 2">
    <name type="scientific">Araneus ventricosus</name>
    <name type="common">Orbweaver spider</name>
    <name type="synonym">Epeira ventricosa</name>
    <dbReference type="NCBI Taxonomy" id="182803"/>
    <lineage>
        <taxon>Eukaryota</taxon>
        <taxon>Metazoa</taxon>
        <taxon>Ecdysozoa</taxon>
        <taxon>Arthropoda</taxon>
        <taxon>Chelicerata</taxon>
        <taxon>Arachnida</taxon>
        <taxon>Araneae</taxon>
        <taxon>Araneomorphae</taxon>
        <taxon>Entelegynae</taxon>
        <taxon>Araneoidea</taxon>
        <taxon>Araneidae</taxon>
        <taxon>Araneus</taxon>
    </lineage>
</organism>
<dbReference type="Proteomes" id="UP000499080">
    <property type="component" value="Unassembled WGS sequence"/>
</dbReference>
<proteinExistence type="predicted"/>
<sequence length="78" mass="9163">ERMTVTTVQKRTDCEWTTVTIVQKRTDREWTTVTTVQKRTDCESEKLQSQLPGPSFSRLDQLFQIGPHARVEQRMHSN</sequence>
<gene>
    <name evidence="1" type="ORF">AVEN_137920_1</name>
</gene>
<comment type="caution">
    <text evidence="1">The sequence shown here is derived from an EMBL/GenBank/DDBJ whole genome shotgun (WGS) entry which is preliminary data.</text>
</comment>
<dbReference type="AlphaFoldDB" id="A0A4Y2TEV9"/>
<evidence type="ECO:0000313" key="1">
    <source>
        <dbReference type="EMBL" id="GBN99184.1"/>
    </source>
</evidence>
<dbReference type="EMBL" id="BGPR01028190">
    <property type="protein sequence ID" value="GBN99184.1"/>
    <property type="molecule type" value="Genomic_DNA"/>
</dbReference>
<reference evidence="1 2" key="1">
    <citation type="journal article" date="2019" name="Sci. Rep.">
        <title>Orb-weaving spider Araneus ventricosus genome elucidates the spidroin gene catalogue.</title>
        <authorList>
            <person name="Kono N."/>
            <person name="Nakamura H."/>
            <person name="Ohtoshi R."/>
            <person name="Moran D.A.P."/>
            <person name="Shinohara A."/>
            <person name="Yoshida Y."/>
            <person name="Fujiwara M."/>
            <person name="Mori M."/>
            <person name="Tomita M."/>
            <person name="Arakawa K."/>
        </authorList>
    </citation>
    <scope>NUCLEOTIDE SEQUENCE [LARGE SCALE GENOMIC DNA]</scope>
</reference>
<feature type="non-terminal residue" evidence="1">
    <location>
        <position position="1"/>
    </location>
</feature>